<feature type="transmembrane region" description="Helical" evidence="10">
    <location>
        <begin position="90"/>
        <end position="114"/>
    </location>
</feature>
<keyword evidence="7 10" id="KW-1133">Transmembrane helix</keyword>
<dbReference type="InterPro" id="IPR059109">
    <property type="entry name" value="Lnt_membrane_dom"/>
</dbReference>
<dbReference type="InterPro" id="IPR004563">
    <property type="entry name" value="Apolipo_AcylTrfase"/>
</dbReference>
<evidence type="ECO:0000256" key="9">
    <source>
        <dbReference type="ARBA" id="ARBA00023315"/>
    </source>
</evidence>
<organism evidence="12 13">
    <name type="scientific">Sulfurimonas denitrificans (strain ATCC 33889 / DSM 1251)</name>
    <name type="common">Thiomicrospira denitrificans (strain ATCC 33889 / DSM 1251)</name>
    <dbReference type="NCBI Taxonomy" id="326298"/>
    <lineage>
        <taxon>Bacteria</taxon>
        <taxon>Pseudomonadati</taxon>
        <taxon>Campylobacterota</taxon>
        <taxon>Epsilonproteobacteria</taxon>
        <taxon>Campylobacterales</taxon>
        <taxon>Sulfurimonadaceae</taxon>
        <taxon>Sulfurimonas</taxon>
    </lineage>
</organism>
<dbReference type="SUPFAM" id="SSF56317">
    <property type="entry name" value="Carbon-nitrogen hydrolase"/>
    <property type="match status" value="1"/>
</dbReference>
<dbReference type="GO" id="GO:0016410">
    <property type="term" value="F:N-acyltransferase activity"/>
    <property type="evidence" value="ECO:0007669"/>
    <property type="project" value="InterPro"/>
</dbReference>
<evidence type="ECO:0000256" key="10">
    <source>
        <dbReference type="SAM" id="Phobius"/>
    </source>
</evidence>
<comment type="similarity">
    <text evidence="2">Belongs to the CN hydrolase family. Apolipoprotein N-acyltransferase subfamily.</text>
</comment>
<dbReference type="GO" id="GO:0005886">
    <property type="term" value="C:plasma membrane"/>
    <property type="evidence" value="ECO:0007669"/>
    <property type="project" value="UniProtKB-SubCell"/>
</dbReference>
<dbReference type="EMBL" id="CP000153">
    <property type="protein sequence ID" value="ABB44854.1"/>
    <property type="molecule type" value="Genomic_DNA"/>
</dbReference>
<dbReference type="NCBIfam" id="NF008934">
    <property type="entry name" value="PRK12291.1"/>
    <property type="match status" value="1"/>
</dbReference>
<dbReference type="KEGG" id="tdn:Suden_1577"/>
<dbReference type="InterPro" id="IPR003010">
    <property type="entry name" value="C-N_Hydrolase"/>
</dbReference>
<feature type="transmembrane region" description="Helical" evidence="10">
    <location>
        <begin position="121"/>
        <end position="139"/>
    </location>
</feature>
<evidence type="ECO:0000256" key="8">
    <source>
        <dbReference type="ARBA" id="ARBA00023136"/>
    </source>
</evidence>
<evidence type="ECO:0000256" key="6">
    <source>
        <dbReference type="ARBA" id="ARBA00022692"/>
    </source>
</evidence>
<dbReference type="Proteomes" id="UP000002714">
    <property type="component" value="Chromosome"/>
</dbReference>
<feature type="transmembrane region" description="Helical" evidence="10">
    <location>
        <begin position="151"/>
        <end position="169"/>
    </location>
</feature>
<keyword evidence="12" id="KW-0449">Lipoprotein</keyword>
<feature type="transmembrane region" description="Helical" evidence="10">
    <location>
        <begin position="65"/>
        <end position="84"/>
    </location>
</feature>
<dbReference type="Pfam" id="PF26365">
    <property type="entry name" value="ApoNAT_membrane"/>
    <property type="match status" value="1"/>
</dbReference>
<sequence>MTQKIQTLKNRYNHKLFDLYLGVITALLFSAFLYLEHFEITLKFLNTIFGLCAIALLLYIPKRAVLVAGFFIGLLWFYWIGYSFKYNGVGYLTPLITFAFAIIYMLFFGILALTKSVAIRAILLFSLTFFEPMGFNWLQLEVLFVDSYIGIYKYQFATILISFTLVEYIKKPYKYAPLLLLFFAINFSQEVQLDAPLKIKMVATDIKQGEKWKRENIGSTIRLIYSEIEKAKDEGYELVVLPESVFPFYMNKSPLVLERLKELSYDISIVAGALLKEDEHHYNVTYMFEDGNFSIAKKMILVPFGEYIPLPEFIKGFINEFFFAGASDFKTAPAPTDFVIKGVKFRNAICYEATRSEIFEGDVKFVLATSNNAWFYPSIEPTLQKLLMRFYARKNGATIYHSANYKGSGVIK</sequence>
<evidence type="ECO:0000256" key="3">
    <source>
        <dbReference type="ARBA" id="ARBA00022475"/>
    </source>
</evidence>
<gene>
    <name evidence="12" type="ordered locus">Suden_1577</name>
</gene>
<reference evidence="12 13" key="1">
    <citation type="journal article" date="2008" name="Appl. Environ. Microbiol.">
        <title>Genome of the epsilonproteobacterial chemolithoautotroph Sulfurimonas denitrificans.</title>
        <authorList>
            <person name="Sievert S.M."/>
            <person name="Scott K.M."/>
            <person name="Klotz M.G."/>
            <person name="Chain P.S.G."/>
            <person name="Hauser L.J."/>
            <person name="Hemp J."/>
            <person name="Huegler M."/>
            <person name="Land M."/>
            <person name="Lapidus A."/>
            <person name="Larimer F.W."/>
            <person name="Lucas S."/>
            <person name="Malfatti S.A."/>
            <person name="Meyer F."/>
            <person name="Paulsen I.T."/>
            <person name="Ren Q."/>
            <person name="Simon J."/>
            <person name="Bailey K."/>
            <person name="Diaz E."/>
            <person name="Fitzpatrick K.A."/>
            <person name="Glover B."/>
            <person name="Gwatney N."/>
            <person name="Korajkic A."/>
            <person name="Long A."/>
            <person name="Mobberley J.M."/>
            <person name="Pantry S.N."/>
            <person name="Pazder G."/>
            <person name="Peterson S."/>
            <person name="Quintanilla J.D."/>
            <person name="Sprinkle R."/>
            <person name="Stephens J."/>
            <person name="Thomas P."/>
            <person name="Vaughn R."/>
            <person name="Weber M.J."/>
            <person name="Wooten L.L."/>
        </authorList>
    </citation>
    <scope>NUCLEOTIDE SEQUENCE [LARGE SCALE GENOMIC DNA]</scope>
    <source>
        <strain evidence="13">ATCC 33889 / DSM 1251</strain>
    </source>
</reference>
<feature type="domain" description="CN hydrolase" evidence="11">
    <location>
        <begin position="202"/>
        <end position="412"/>
    </location>
</feature>
<dbReference type="GO" id="GO:0042158">
    <property type="term" value="P:lipoprotein biosynthetic process"/>
    <property type="evidence" value="ECO:0007669"/>
    <property type="project" value="InterPro"/>
</dbReference>
<name>Q30Q77_SULDN</name>
<dbReference type="STRING" id="326298.Suden_1577"/>
<evidence type="ECO:0000313" key="12">
    <source>
        <dbReference type="EMBL" id="ABB44854.1"/>
    </source>
</evidence>
<dbReference type="OrthoDB" id="9804277at2"/>
<proteinExistence type="inferred from homology"/>
<evidence type="ECO:0000256" key="2">
    <source>
        <dbReference type="ARBA" id="ARBA00010065"/>
    </source>
</evidence>
<evidence type="ECO:0000256" key="4">
    <source>
        <dbReference type="ARBA" id="ARBA00022519"/>
    </source>
</evidence>
<evidence type="ECO:0000256" key="5">
    <source>
        <dbReference type="ARBA" id="ARBA00022679"/>
    </source>
</evidence>
<dbReference type="Pfam" id="PF00795">
    <property type="entry name" value="CN_hydrolase"/>
    <property type="match status" value="1"/>
</dbReference>
<keyword evidence="8 10" id="KW-0472">Membrane</keyword>
<comment type="subcellular location">
    <subcellularLocation>
        <location evidence="1">Cell membrane</location>
        <topology evidence="1">Multi-pass membrane protein</topology>
    </subcellularLocation>
</comment>
<feature type="transmembrane region" description="Helical" evidence="10">
    <location>
        <begin position="40"/>
        <end position="60"/>
    </location>
</feature>
<keyword evidence="4" id="KW-0997">Cell inner membrane</keyword>
<dbReference type="eggNOG" id="COG0815">
    <property type="taxonomic scope" value="Bacteria"/>
</dbReference>
<keyword evidence="5 12" id="KW-0808">Transferase</keyword>
<keyword evidence="9 12" id="KW-0012">Acyltransferase</keyword>
<dbReference type="AlphaFoldDB" id="Q30Q77"/>
<dbReference type="PROSITE" id="PS50263">
    <property type="entry name" value="CN_HYDROLASE"/>
    <property type="match status" value="1"/>
</dbReference>
<evidence type="ECO:0000256" key="7">
    <source>
        <dbReference type="ARBA" id="ARBA00022989"/>
    </source>
</evidence>
<dbReference type="Gene3D" id="3.60.110.10">
    <property type="entry name" value="Carbon-nitrogen hydrolase"/>
    <property type="match status" value="1"/>
</dbReference>
<keyword evidence="3" id="KW-1003">Cell membrane</keyword>
<dbReference type="PANTHER" id="PTHR38686:SF1">
    <property type="entry name" value="APOLIPOPROTEIN N-ACYLTRANSFERASE"/>
    <property type="match status" value="1"/>
</dbReference>
<feature type="transmembrane region" description="Helical" evidence="10">
    <location>
        <begin position="16"/>
        <end position="34"/>
    </location>
</feature>
<evidence type="ECO:0000256" key="1">
    <source>
        <dbReference type="ARBA" id="ARBA00004651"/>
    </source>
</evidence>
<keyword evidence="6 10" id="KW-0812">Transmembrane</keyword>
<evidence type="ECO:0000313" key="13">
    <source>
        <dbReference type="Proteomes" id="UP000002714"/>
    </source>
</evidence>
<dbReference type="PANTHER" id="PTHR38686">
    <property type="entry name" value="APOLIPOPROTEIN N-ACYLTRANSFERASE"/>
    <property type="match status" value="1"/>
</dbReference>
<dbReference type="RefSeq" id="WP_011373206.1">
    <property type="nucleotide sequence ID" value="NC_007575.1"/>
</dbReference>
<accession>Q30Q77</accession>
<protein>
    <submittedName>
        <fullName evidence="12">Apolipoprotein N-acyltransferase</fullName>
    </submittedName>
</protein>
<dbReference type="InterPro" id="IPR036526">
    <property type="entry name" value="C-N_Hydrolase_sf"/>
</dbReference>
<evidence type="ECO:0000259" key="11">
    <source>
        <dbReference type="PROSITE" id="PS50263"/>
    </source>
</evidence>
<dbReference type="NCBIfam" id="TIGR00546">
    <property type="entry name" value="lnt"/>
    <property type="match status" value="1"/>
</dbReference>
<dbReference type="HOGENOM" id="CLU_050649_0_0_7"/>
<dbReference type="InterPro" id="IPR059110">
    <property type="entry name" value="Lnt_campylobact"/>
</dbReference>
<keyword evidence="13" id="KW-1185">Reference proteome</keyword>